<dbReference type="GO" id="GO:0000976">
    <property type="term" value="F:transcription cis-regulatory region binding"/>
    <property type="evidence" value="ECO:0007669"/>
    <property type="project" value="TreeGrafter"/>
</dbReference>
<dbReference type="PROSITE" id="PS50977">
    <property type="entry name" value="HTH_TETR_2"/>
    <property type="match status" value="1"/>
</dbReference>
<dbReference type="SUPFAM" id="SSF46689">
    <property type="entry name" value="Homeodomain-like"/>
    <property type="match status" value="1"/>
</dbReference>
<reference evidence="4" key="1">
    <citation type="submission" date="2022-08" db="EMBL/GenBank/DDBJ databases">
        <title>Genome analysis of Corynebacteriales strain.</title>
        <authorList>
            <person name="Lee S.D."/>
        </authorList>
    </citation>
    <scope>NUCLEOTIDE SEQUENCE</scope>
    <source>
        <strain evidence="4">D3-21</strain>
    </source>
</reference>
<dbReference type="InterPro" id="IPR001647">
    <property type="entry name" value="HTH_TetR"/>
</dbReference>
<comment type="caution">
    <text evidence="4">The sequence shown here is derived from an EMBL/GenBank/DDBJ whole genome shotgun (WGS) entry which is preliminary data.</text>
</comment>
<evidence type="ECO:0000313" key="4">
    <source>
        <dbReference type="EMBL" id="MDG3012995.1"/>
    </source>
</evidence>
<dbReference type="EMBL" id="JANRHA010000001">
    <property type="protein sequence ID" value="MDG3012995.1"/>
    <property type="molecule type" value="Genomic_DNA"/>
</dbReference>
<sequence length="212" mass="23001">MTTKPRIRVPYQEAARQLLRQSVFDATRELLDARDWGEITMADLATAAGMSRQTLYNEFKSRQGVAQAYVLRLVDGYLDDVEKAVADHPFDAKGALREAFSGFLAGASSDPMVRSAILGIANPDVMRLVTSEGAPLLEVATARLGRIFVECWAQVDEDQARLLSTHLVRSALSYVTLGPTAGEHPAEDISALLAPFVDAVIGAQVSQDEPGR</sequence>
<gene>
    <name evidence="4" type="ORF">NVS88_00285</name>
</gene>
<evidence type="ECO:0000313" key="5">
    <source>
        <dbReference type="Proteomes" id="UP001152755"/>
    </source>
</evidence>
<feature type="domain" description="HTH tetR-type" evidence="3">
    <location>
        <begin position="17"/>
        <end position="77"/>
    </location>
</feature>
<dbReference type="AlphaFoldDB" id="A0A9X4RBP5"/>
<feature type="DNA-binding region" description="H-T-H motif" evidence="2">
    <location>
        <begin position="40"/>
        <end position="59"/>
    </location>
</feature>
<dbReference type="InterPro" id="IPR040611">
    <property type="entry name" value="AlkX_C"/>
</dbReference>
<keyword evidence="1 2" id="KW-0238">DNA-binding</keyword>
<accession>A0A9X4RBP5</accession>
<evidence type="ECO:0000259" key="3">
    <source>
        <dbReference type="PROSITE" id="PS50977"/>
    </source>
</evidence>
<dbReference type="Gene3D" id="1.10.357.10">
    <property type="entry name" value="Tetracycline Repressor, domain 2"/>
    <property type="match status" value="1"/>
</dbReference>
<dbReference type="RefSeq" id="WP_277829657.1">
    <property type="nucleotide sequence ID" value="NZ_JAAIVF010000001.1"/>
</dbReference>
<dbReference type="PANTHER" id="PTHR30055:SF146">
    <property type="entry name" value="HTH-TYPE TRANSCRIPTIONAL DUAL REGULATOR CECR"/>
    <property type="match status" value="1"/>
</dbReference>
<dbReference type="Proteomes" id="UP001152755">
    <property type="component" value="Unassembled WGS sequence"/>
</dbReference>
<dbReference type="InterPro" id="IPR050109">
    <property type="entry name" value="HTH-type_TetR-like_transc_reg"/>
</dbReference>
<evidence type="ECO:0000256" key="2">
    <source>
        <dbReference type="PROSITE-ProRule" id="PRU00335"/>
    </source>
</evidence>
<dbReference type="GO" id="GO:0003700">
    <property type="term" value="F:DNA-binding transcription factor activity"/>
    <property type="evidence" value="ECO:0007669"/>
    <property type="project" value="TreeGrafter"/>
</dbReference>
<keyword evidence="5" id="KW-1185">Reference proteome</keyword>
<dbReference type="Pfam" id="PF00440">
    <property type="entry name" value="TetR_N"/>
    <property type="match status" value="1"/>
</dbReference>
<evidence type="ECO:0000256" key="1">
    <source>
        <dbReference type="ARBA" id="ARBA00023125"/>
    </source>
</evidence>
<proteinExistence type="predicted"/>
<organism evidence="4 5">
    <name type="scientific">Speluncibacter jeojiensis</name>
    <dbReference type="NCBI Taxonomy" id="2710754"/>
    <lineage>
        <taxon>Bacteria</taxon>
        <taxon>Bacillati</taxon>
        <taxon>Actinomycetota</taxon>
        <taxon>Actinomycetes</taxon>
        <taxon>Mycobacteriales</taxon>
        <taxon>Speluncibacteraceae</taxon>
        <taxon>Speluncibacter</taxon>
    </lineage>
</organism>
<dbReference type="InterPro" id="IPR009057">
    <property type="entry name" value="Homeodomain-like_sf"/>
</dbReference>
<name>A0A9X4RBP5_9ACTN</name>
<dbReference type="Pfam" id="PF18556">
    <property type="entry name" value="TetR_C_35"/>
    <property type="match status" value="1"/>
</dbReference>
<protein>
    <submittedName>
        <fullName evidence="4">TetR family transcriptional regulator</fullName>
    </submittedName>
</protein>
<dbReference type="PANTHER" id="PTHR30055">
    <property type="entry name" value="HTH-TYPE TRANSCRIPTIONAL REGULATOR RUTR"/>
    <property type="match status" value="1"/>
</dbReference>